<evidence type="ECO:0000313" key="4">
    <source>
        <dbReference type="EMBL" id="GGZ80289.1"/>
    </source>
</evidence>
<accession>A0A918V8S5</accession>
<gene>
    <name evidence="4" type="ORF">GCM10010371_44740</name>
</gene>
<dbReference type="InterPro" id="IPR028994">
    <property type="entry name" value="Integrin_alpha_N"/>
</dbReference>
<feature type="region of interest" description="Disordered" evidence="2">
    <location>
        <begin position="44"/>
        <end position="72"/>
    </location>
</feature>
<dbReference type="SUPFAM" id="SSF69318">
    <property type="entry name" value="Integrin alpha N-terminal domain"/>
    <property type="match status" value="3"/>
</dbReference>
<reference evidence="4" key="2">
    <citation type="submission" date="2020-09" db="EMBL/GenBank/DDBJ databases">
        <authorList>
            <person name="Sun Q."/>
            <person name="Ohkuma M."/>
        </authorList>
    </citation>
    <scope>NUCLEOTIDE SEQUENCE</scope>
    <source>
        <strain evidence="4">JCM 4834</strain>
    </source>
</reference>
<dbReference type="InterPro" id="IPR013207">
    <property type="entry name" value="LGFP"/>
</dbReference>
<feature type="region of interest" description="Disordered" evidence="2">
    <location>
        <begin position="530"/>
        <end position="550"/>
    </location>
</feature>
<evidence type="ECO:0000256" key="2">
    <source>
        <dbReference type="SAM" id="MobiDB-lite"/>
    </source>
</evidence>
<reference evidence="4" key="1">
    <citation type="journal article" date="2014" name="Int. J. Syst. Evol. Microbiol.">
        <title>Complete genome sequence of Corynebacterium casei LMG S-19264T (=DSM 44701T), isolated from a smear-ripened cheese.</title>
        <authorList>
            <consortium name="US DOE Joint Genome Institute (JGI-PGF)"/>
            <person name="Walter F."/>
            <person name="Albersmeier A."/>
            <person name="Kalinowski J."/>
            <person name="Ruckert C."/>
        </authorList>
    </citation>
    <scope>NUCLEOTIDE SEQUENCE</scope>
    <source>
        <strain evidence="4">JCM 4834</strain>
    </source>
</reference>
<evidence type="ECO:0000313" key="5">
    <source>
        <dbReference type="Proteomes" id="UP000634660"/>
    </source>
</evidence>
<dbReference type="RefSeq" id="WP_150520732.1">
    <property type="nucleotide sequence ID" value="NZ_BMVX01000018.1"/>
</dbReference>
<protein>
    <recommendedName>
        <fullName evidence="6">VCBS repeat-containing protein</fullName>
    </recommendedName>
</protein>
<feature type="chain" id="PRO_5037690522" description="VCBS repeat-containing protein" evidence="3">
    <location>
        <begin position="42"/>
        <end position="1639"/>
    </location>
</feature>
<feature type="compositionally biased region" description="Basic and acidic residues" evidence="2">
    <location>
        <begin position="59"/>
        <end position="69"/>
    </location>
</feature>
<dbReference type="OrthoDB" id="4332189at2"/>
<evidence type="ECO:0000256" key="1">
    <source>
        <dbReference type="ARBA" id="ARBA00022729"/>
    </source>
</evidence>
<dbReference type="Pfam" id="PF08310">
    <property type="entry name" value="LGFP"/>
    <property type="match status" value="3"/>
</dbReference>
<dbReference type="InterPro" id="IPR013517">
    <property type="entry name" value="FG-GAP"/>
</dbReference>
<proteinExistence type="predicted"/>
<feature type="region of interest" description="Disordered" evidence="2">
    <location>
        <begin position="252"/>
        <end position="298"/>
    </location>
</feature>
<dbReference type="Gene3D" id="2.40.128.340">
    <property type="match status" value="5"/>
</dbReference>
<feature type="compositionally biased region" description="Low complexity" evidence="2">
    <location>
        <begin position="279"/>
        <end position="298"/>
    </location>
</feature>
<comment type="caution">
    <text evidence="4">The sequence shown here is derived from an EMBL/GenBank/DDBJ whole genome shotgun (WGS) entry which is preliminary data.</text>
</comment>
<keyword evidence="1 3" id="KW-0732">Signal</keyword>
<name>A0A918V8S5_9ACTN</name>
<evidence type="ECO:0000256" key="3">
    <source>
        <dbReference type="SAM" id="SignalP"/>
    </source>
</evidence>
<dbReference type="Pfam" id="PF13517">
    <property type="entry name" value="FG-GAP_3"/>
    <property type="match status" value="2"/>
</dbReference>
<feature type="signal peptide" evidence="3">
    <location>
        <begin position="1"/>
        <end position="41"/>
    </location>
</feature>
<organism evidence="4 5">
    <name type="scientific">Streptomyces subrutilus</name>
    <dbReference type="NCBI Taxonomy" id="36818"/>
    <lineage>
        <taxon>Bacteria</taxon>
        <taxon>Bacillati</taxon>
        <taxon>Actinomycetota</taxon>
        <taxon>Actinomycetes</taxon>
        <taxon>Kitasatosporales</taxon>
        <taxon>Streptomycetaceae</taxon>
        <taxon>Streptomyces</taxon>
    </lineage>
</organism>
<dbReference type="Proteomes" id="UP000634660">
    <property type="component" value="Unassembled WGS sequence"/>
</dbReference>
<sequence>MRPPLARLRATGRSRTVRASVLVTTLALTAGLVGTAPAAFAAGQAANPSNQTPPAPLDESDRATAEAKKTGKPVEVVGRRTETDEIWANPDGTLTANRSLVPVRVRQGGKLVPVDASLQKGADGRLAPRATRIGLTFSGGGDGPLAVMSENGRDISLSWPKPLPRPAVEGNSAVYPEVLPGVDLRVTATADSFSHALVVKTREAAANPALAQLDFGLKGTGLTVRAEDTGQLHAVDPSGQTVFGSVKPQMWDASGERAPDAPRTGSVPDPAGEGLARSAVQGAQGARGAQDAPAAEAPAAPVEGITTGARQADLGVALAGDKLTLTPDQELLKAPGTTYPVVIDPTWDAWKTAWTVAYKHNAFPSSPNTNYWNGGTLSKDARVGCAKDAANGNAVICAKTFFQVDMGKYWDKQIIDSTLRIKQKSAGSWSCKSGDIQVWDTGTISKATTWNNQPSWIDMIDATGQSYGGRNCPGDGDLVELNVKSAVEEAAQRHWSNWTFGLKAAKDTVDVSWRKLDPDSARISITFNTKPQKPAERSTDPSVPCTGGTIGTTDEVVLRARAKDAEDNSLTAEFHYWKDGTSTPTKVNVPVTNGNIAQLRIPATPLGSATYRWDVRIHDNRAYSEWAGQCLFSIDRTRPNRTPAVTSAQFPENDPDNTGFARTEGTFTLGANGVGDVTDYEWWTDTDPKVNKVKAAKPGASVDVRHKPATAGPQRLLVRSLDASGNRSDLKEYLYYAKRKAERDRPGDLNGDGTVDIWSVDPGSGLLWMHPGRGDGQFDISRQLDAGSFADAASLTHRGSWTEDYYEDLLVLRPSPDNSRKNLYVYPGQGDGGLQPIDANRVELAVTAPEDDHWAQADQVLSVASFNDDDGNGAVDEADQPDLLVKSGDELWLYLGSSVGYLDAFGAPILLGNADWKNMSLMAPGDLNADRLPEIWARDTVTGKIHQYTSRAATAAGSATSADLTVFGEAAARTSAIATGFKGTDVPNLSSNGDFEADGYADMWARDANGQITEYPGRPASGGSVFNAGRQLVLGGTPWSECQTFTSPTSGTHSLCGSILAKYLAKGGTASNYPSTDVQVTSDGLGRFVHLRAPGQTTDAGSIYWHPSTGAWLVWGSIRSKWIAMGAEKGILGYPTSDEAVAFDGTGRSNTFYSAAGGKGAVYWTPEYSSWSIHGAVYAKYLALGGPSGLGYPTTDETNTPDNVGRYNHFRVRGASGDGASVYWTSASGTWSVRGSIRAKWIALGAEKSTLGYPTSDEYPVAGGPREDFQKGYVRHNSTTGSTVEHLPNDRTAHLRTDLSGDFNGDGRDDLATVYDYGDNTTALYVLNGLPGGGFDAPTVRWTSAAGGFSYARSRWVAGDFDNDGRDDIAALYGYADGSVSVWSFTSNATGTFTPLKGVTVAKGTFNWDQTRLVAGDFNGDRRADVGMIHDYGNGDTGAFTFVSKGDGTFNAPLASWRTGTGKWWIAYATFRAGDVNGDGRDDLVAMYGYSTYGAAVFTGLAQANGGFAAPVKVWAQPSTVWDYARTKITVGDYNGDGREDVALMYDFTEGSAGLYTLLGQANGTLGAETLSWQTPEGNWYLGSTGQPVSGDADGDGREDVAVMYNYAIGSTAAYTFKGRTDGGFENGYKSWQTLPGTW</sequence>
<dbReference type="EMBL" id="BMVX01000018">
    <property type="protein sequence ID" value="GGZ80289.1"/>
    <property type="molecule type" value="Genomic_DNA"/>
</dbReference>
<evidence type="ECO:0008006" key="6">
    <source>
        <dbReference type="Google" id="ProtNLM"/>
    </source>
</evidence>